<evidence type="ECO:0000256" key="4">
    <source>
        <dbReference type="SAM" id="MobiDB-lite"/>
    </source>
</evidence>
<feature type="compositionally biased region" description="Basic and acidic residues" evidence="4">
    <location>
        <begin position="520"/>
        <end position="546"/>
    </location>
</feature>
<feature type="domain" description="D-isomer specific 2-hydroxyacid dehydrogenase catalytic" evidence="6">
    <location>
        <begin position="82"/>
        <end position="380"/>
    </location>
</feature>
<protein>
    <submittedName>
        <fullName evidence="8">Uncharacterized protein</fullName>
    </submittedName>
</protein>
<feature type="transmembrane region" description="Helical" evidence="5">
    <location>
        <begin position="619"/>
        <end position="638"/>
    </location>
</feature>
<comment type="similarity">
    <text evidence="1">Belongs to the D-isomer specific 2-hydroxyacid dehydrogenase family.</text>
</comment>
<feature type="region of interest" description="Disordered" evidence="4">
    <location>
        <begin position="409"/>
        <end position="447"/>
    </location>
</feature>
<dbReference type="EMBL" id="JAPUFD010000004">
    <property type="protein sequence ID" value="MDI1486821.1"/>
    <property type="molecule type" value="Genomic_DNA"/>
</dbReference>
<dbReference type="CDD" id="cd12168">
    <property type="entry name" value="Mand_dh_like"/>
    <property type="match status" value="1"/>
</dbReference>
<dbReference type="InterPro" id="IPR021840">
    <property type="entry name" value="DUF3433"/>
</dbReference>
<feature type="compositionally biased region" description="Polar residues" evidence="4">
    <location>
        <begin position="434"/>
        <end position="444"/>
    </location>
</feature>
<feature type="domain" description="D-isomer specific 2-hydroxyacid dehydrogenase NAD-binding" evidence="7">
    <location>
        <begin position="176"/>
        <end position="349"/>
    </location>
</feature>
<dbReference type="AlphaFoldDB" id="A0AA43QKW7"/>
<dbReference type="InterPro" id="IPR029752">
    <property type="entry name" value="D-isomer_DH_CS1"/>
</dbReference>
<feature type="compositionally biased region" description="Pro residues" evidence="4">
    <location>
        <begin position="553"/>
        <end position="562"/>
    </location>
</feature>
<dbReference type="Pfam" id="PF11915">
    <property type="entry name" value="DUF3433"/>
    <property type="match status" value="1"/>
</dbReference>
<evidence type="ECO:0000256" key="5">
    <source>
        <dbReference type="SAM" id="Phobius"/>
    </source>
</evidence>
<dbReference type="GO" id="GO:0051287">
    <property type="term" value="F:NAD binding"/>
    <property type="evidence" value="ECO:0007669"/>
    <property type="project" value="InterPro"/>
</dbReference>
<keyword evidence="3" id="KW-0520">NAD</keyword>
<dbReference type="Pfam" id="PF00389">
    <property type="entry name" value="2-Hacid_dh"/>
    <property type="match status" value="1"/>
</dbReference>
<feature type="transmembrane region" description="Helical" evidence="5">
    <location>
        <begin position="579"/>
        <end position="598"/>
    </location>
</feature>
<evidence type="ECO:0000259" key="7">
    <source>
        <dbReference type="Pfam" id="PF02826"/>
    </source>
</evidence>
<keyword evidence="5" id="KW-0472">Membrane</keyword>
<dbReference type="SUPFAM" id="SSF51735">
    <property type="entry name" value="NAD(P)-binding Rossmann-fold domains"/>
    <property type="match status" value="1"/>
</dbReference>
<keyword evidence="9" id="KW-1185">Reference proteome</keyword>
<dbReference type="PANTHER" id="PTHR37544">
    <property type="entry name" value="SPRAY-RELATED"/>
    <property type="match status" value="1"/>
</dbReference>
<dbReference type="InterPro" id="IPR006139">
    <property type="entry name" value="D-isomer_2_OHA_DH_cat_dom"/>
</dbReference>
<dbReference type="SUPFAM" id="SSF52283">
    <property type="entry name" value="Formate/glycerate dehydrogenase catalytic domain-like"/>
    <property type="match status" value="1"/>
</dbReference>
<name>A0AA43QKW7_9LECA</name>
<feature type="transmembrane region" description="Helical" evidence="5">
    <location>
        <begin position="661"/>
        <end position="686"/>
    </location>
</feature>
<evidence type="ECO:0000259" key="6">
    <source>
        <dbReference type="Pfam" id="PF00389"/>
    </source>
</evidence>
<keyword evidence="5" id="KW-1133">Transmembrane helix</keyword>
<dbReference type="PANTHER" id="PTHR37544:SF1">
    <property type="entry name" value="PHOSPHORIBOSYLAMINOIMIDAZOLE-SUCCINOCARBOXAMIDE SYNTHASE"/>
    <property type="match status" value="1"/>
</dbReference>
<keyword evidence="5" id="KW-0812">Transmembrane</keyword>
<evidence type="ECO:0000256" key="1">
    <source>
        <dbReference type="ARBA" id="ARBA00005854"/>
    </source>
</evidence>
<evidence type="ECO:0000256" key="3">
    <source>
        <dbReference type="ARBA" id="ARBA00023027"/>
    </source>
</evidence>
<accession>A0AA43QKW7</accession>
<feature type="transmembrane region" description="Helical" evidence="5">
    <location>
        <begin position="852"/>
        <end position="875"/>
    </location>
</feature>
<dbReference type="PROSITE" id="PS00670">
    <property type="entry name" value="D_2_HYDROXYACID_DH_2"/>
    <property type="match status" value="1"/>
</dbReference>
<dbReference type="InterPro" id="IPR006140">
    <property type="entry name" value="D-isomer_DH_NAD-bd"/>
</dbReference>
<dbReference type="PROSITE" id="PS00065">
    <property type="entry name" value="D_2_HYDROXYACID_DH_1"/>
    <property type="match status" value="1"/>
</dbReference>
<dbReference type="Proteomes" id="UP001161017">
    <property type="component" value="Unassembled WGS sequence"/>
</dbReference>
<feature type="transmembrane region" description="Helical" evidence="5">
    <location>
        <begin position="968"/>
        <end position="986"/>
    </location>
</feature>
<sequence>MSLSNGVNGVNGVSGANGVNGVDGENAVNGMCGVNGMKGVVSMNGVNGVNGVNGKHARPQVLLIGDIQLAHEEWRAFGEIAELRQIRDGSRCQFLNDCRDGKFDGVVAISRTYDSTEITGRFDQEVIDSLPASLRYVCHCGAGYDSVDAEACAKRGIAVSNTSGAVDASTASTTMFLLLGALRRSHIPYIALRAGQWRGGMQLTHDPDGKMLGILGMGGIGSAVAKRAVPFGMQIQYHNRKPVTKDKNNVGAQYVGFEALLRTSDVISIHLPLNRSTRGIIGAREFEMMKPGVVIVNTARGPLMDESALVNALESGKVWGAGLDVYEKEPIVHEGLMKNENCVLMPHVGTASLETQKKMEVLVIENLKLGVQEGRLKTPVAESRDAGLGPQLVHSDSKLSVTASDDYYSLTDSSSNDERTIAPRYETPPMHMQPTIQEAPQSEATIPPIRPLKDKEIGEAEKQELSPPEVHKIKRKPVSSSSSSSEGTIIRRPMSVVSPPTPGVDDTPYIQFAIDQLTRDEEVAGSRHHSRREEPYYTPERRRPDQSRGVTKAPPPPPPIPPKNETRQSPTDNAALHRIYPFLALASGHGSGNSGVLFDTKLFATTYLIPQISYLRKGGLWLAGWAIAFWLALFTVPLQSCLFQTRYFAQDGMWRWTSVQAIAWVLFVLYLILTISLSTLICRFALVETGLKWDPTSLADIIAIFHRSNILNDFQRSEIEETVRRPAKDLRLGYWRRSQHGEDTFYCVADENLPVSRYSLERGKMRPVNSQRQLDLEAQHPSTSGPDSFKVDIHNPSLRYRWVPWFLKDTFVVAWIVIAVVLLVAFLVLSFVNNAVEIGFVPKLPSPTSDGGFSPADFLYSFIPSLLGMILFLVWQPIDHYFRAMQPFASMADRDGSTAEKSLLLDYNARLPIQVSIYALLNGHFKVAWISFIGLMSITLPILAGGIFTAQFVRSLQDVRTEASLPGFEALVVFLIIYAFSFLAIFPTRKRYLPHDISTLGDLVSFFYKSPLLAEGTFREPKSKIALVTKLMSGGKAEEKYNSHYAFGIYMGLDGREHLGIDRLERPGYGEMLVEF</sequence>
<organism evidence="8 9">
    <name type="scientific">Ramalina farinacea</name>
    <dbReference type="NCBI Taxonomy" id="258253"/>
    <lineage>
        <taxon>Eukaryota</taxon>
        <taxon>Fungi</taxon>
        <taxon>Dikarya</taxon>
        <taxon>Ascomycota</taxon>
        <taxon>Pezizomycotina</taxon>
        <taxon>Lecanoromycetes</taxon>
        <taxon>OSLEUM clade</taxon>
        <taxon>Lecanoromycetidae</taxon>
        <taxon>Lecanorales</taxon>
        <taxon>Lecanorineae</taxon>
        <taxon>Ramalinaceae</taxon>
        <taxon>Ramalina</taxon>
    </lineage>
</organism>
<dbReference type="InterPro" id="IPR036291">
    <property type="entry name" value="NAD(P)-bd_dom_sf"/>
</dbReference>
<evidence type="ECO:0000256" key="2">
    <source>
        <dbReference type="ARBA" id="ARBA00023002"/>
    </source>
</evidence>
<evidence type="ECO:0000313" key="9">
    <source>
        <dbReference type="Proteomes" id="UP001161017"/>
    </source>
</evidence>
<feature type="transmembrane region" description="Helical" evidence="5">
    <location>
        <begin position="811"/>
        <end position="832"/>
    </location>
</feature>
<keyword evidence="2" id="KW-0560">Oxidoreductase</keyword>
<gene>
    <name evidence="8" type="ORF">OHK93_006083</name>
</gene>
<dbReference type="PROSITE" id="PS00671">
    <property type="entry name" value="D_2_HYDROXYACID_DH_3"/>
    <property type="match status" value="1"/>
</dbReference>
<feature type="region of interest" description="Disordered" evidence="4">
    <location>
        <begin position="520"/>
        <end position="570"/>
    </location>
</feature>
<reference evidence="8" key="1">
    <citation type="journal article" date="2023" name="Genome Biol. Evol.">
        <title>First Whole Genome Sequence and Flow Cytometry Genome Size Data for the Lichen-Forming Fungus Ramalina farinacea (Ascomycota).</title>
        <authorList>
            <person name="Llewellyn T."/>
            <person name="Mian S."/>
            <person name="Hill R."/>
            <person name="Leitch I.J."/>
            <person name="Gaya E."/>
        </authorList>
    </citation>
    <scope>NUCLEOTIDE SEQUENCE</scope>
    <source>
        <strain evidence="8">LIQ254RAFAR</strain>
    </source>
</reference>
<dbReference type="Gene3D" id="3.40.50.720">
    <property type="entry name" value="NAD(P)-binding Rossmann-like Domain"/>
    <property type="match status" value="2"/>
</dbReference>
<dbReference type="Pfam" id="PF02826">
    <property type="entry name" value="2-Hacid_dh_C"/>
    <property type="match status" value="1"/>
</dbReference>
<dbReference type="InterPro" id="IPR029753">
    <property type="entry name" value="D-isomer_DH_CS"/>
</dbReference>
<feature type="transmembrane region" description="Helical" evidence="5">
    <location>
        <begin position="927"/>
        <end position="948"/>
    </location>
</feature>
<dbReference type="GO" id="GO:0016616">
    <property type="term" value="F:oxidoreductase activity, acting on the CH-OH group of donors, NAD or NADP as acceptor"/>
    <property type="evidence" value="ECO:0007669"/>
    <property type="project" value="InterPro"/>
</dbReference>
<feature type="region of interest" description="Disordered" evidence="4">
    <location>
        <begin position="460"/>
        <end position="508"/>
    </location>
</feature>
<comment type="caution">
    <text evidence="8">The sequence shown here is derived from an EMBL/GenBank/DDBJ whole genome shotgun (WGS) entry which is preliminary data.</text>
</comment>
<evidence type="ECO:0000313" key="8">
    <source>
        <dbReference type="EMBL" id="MDI1486821.1"/>
    </source>
</evidence>
<proteinExistence type="inferred from homology"/>
<dbReference type="FunFam" id="3.40.50.720:FF:000203">
    <property type="entry name" value="D-3-phosphoglycerate dehydrogenase (SerA)"/>
    <property type="match status" value="1"/>
</dbReference>